<dbReference type="EMBL" id="JAKOGI010000027">
    <property type="protein sequence ID" value="KAJ8448832.1"/>
    <property type="molecule type" value="Genomic_DNA"/>
</dbReference>
<comment type="subcellular location">
    <subcellularLocation>
        <location evidence="1">Membrane</location>
    </subcellularLocation>
</comment>
<feature type="region of interest" description="Disordered" evidence="3">
    <location>
        <begin position="1"/>
        <end position="49"/>
    </location>
</feature>
<accession>A0A9Q1KUF1</accession>
<evidence type="ECO:0008006" key="7">
    <source>
        <dbReference type="Google" id="ProtNLM"/>
    </source>
</evidence>
<evidence type="ECO:0000256" key="1">
    <source>
        <dbReference type="ARBA" id="ARBA00004370"/>
    </source>
</evidence>
<dbReference type="InterPro" id="IPR044839">
    <property type="entry name" value="NDR1-like"/>
</dbReference>
<dbReference type="OrthoDB" id="777167at2759"/>
<comment type="caution">
    <text evidence="5">The sequence shown here is derived from an EMBL/GenBank/DDBJ whole genome shotgun (WGS) entry which is preliminary data.</text>
</comment>
<gene>
    <name evidence="5" type="ORF">Cgig2_011453</name>
</gene>
<feature type="transmembrane region" description="Helical" evidence="4">
    <location>
        <begin position="58"/>
        <end position="88"/>
    </location>
</feature>
<sequence>MKVYPAAAKPAPPPGAAATTTATTNGPAKTTQLYNPNRPRPVYRPPQSRRRSCSCRRFCCLCFLYTLITLLCLLLIAAIAACIFYVFYHPKHPTFAVTSIRTTAFNLTTTDPAGFSRLASHLDFTLTAKNPNKKNIVFVYDPFSATVELAGGNIDAGNATLPGFTHVARNTTILRGTVISDPTRNFDSDSVAPLRADLAKKNGFPLTVEANTMVQVQIGKLKTKRVGIRVTCSGIRGFQPKNAKSKTPTPGTTTNAKCKEYMNAKDIYNYCIHYVKLKLLIK</sequence>
<dbReference type="Proteomes" id="UP001153076">
    <property type="component" value="Unassembled WGS sequence"/>
</dbReference>
<proteinExistence type="predicted"/>
<dbReference type="PANTHER" id="PTHR31234">
    <property type="entry name" value="LATE EMBRYOGENESIS ABUNDANT (LEA) HYDROXYPROLINE-RICH GLYCOPROTEIN FAMILY"/>
    <property type="match status" value="1"/>
</dbReference>
<keyword evidence="2 4" id="KW-0472">Membrane</keyword>
<dbReference type="GO" id="GO:0098542">
    <property type="term" value="P:defense response to other organism"/>
    <property type="evidence" value="ECO:0007669"/>
    <property type="project" value="InterPro"/>
</dbReference>
<reference evidence="5" key="1">
    <citation type="submission" date="2022-04" db="EMBL/GenBank/DDBJ databases">
        <title>Carnegiea gigantea Genome sequencing and assembly v2.</title>
        <authorList>
            <person name="Copetti D."/>
            <person name="Sanderson M.J."/>
            <person name="Burquez A."/>
            <person name="Wojciechowski M.F."/>
        </authorList>
    </citation>
    <scope>NUCLEOTIDE SEQUENCE</scope>
    <source>
        <strain evidence="5">SGP5-SGP5p</strain>
        <tissue evidence="5">Aerial part</tissue>
    </source>
</reference>
<name>A0A9Q1KUF1_9CARY</name>
<evidence type="ECO:0000256" key="3">
    <source>
        <dbReference type="SAM" id="MobiDB-lite"/>
    </source>
</evidence>
<evidence type="ECO:0000313" key="6">
    <source>
        <dbReference type="Proteomes" id="UP001153076"/>
    </source>
</evidence>
<evidence type="ECO:0000256" key="4">
    <source>
        <dbReference type="SAM" id="Phobius"/>
    </source>
</evidence>
<evidence type="ECO:0000256" key="2">
    <source>
        <dbReference type="ARBA" id="ARBA00023136"/>
    </source>
</evidence>
<feature type="compositionally biased region" description="Low complexity" evidence="3">
    <location>
        <begin position="16"/>
        <end position="37"/>
    </location>
</feature>
<organism evidence="5 6">
    <name type="scientific">Carnegiea gigantea</name>
    <dbReference type="NCBI Taxonomy" id="171969"/>
    <lineage>
        <taxon>Eukaryota</taxon>
        <taxon>Viridiplantae</taxon>
        <taxon>Streptophyta</taxon>
        <taxon>Embryophyta</taxon>
        <taxon>Tracheophyta</taxon>
        <taxon>Spermatophyta</taxon>
        <taxon>Magnoliopsida</taxon>
        <taxon>eudicotyledons</taxon>
        <taxon>Gunneridae</taxon>
        <taxon>Pentapetalae</taxon>
        <taxon>Caryophyllales</taxon>
        <taxon>Cactineae</taxon>
        <taxon>Cactaceae</taxon>
        <taxon>Cactoideae</taxon>
        <taxon>Echinocereeae</taxon>
        <taxon>Carnegiea</taxon>
    </lineage>
</organism>
<dbReference type="PANTHER" id="PTHR31234:SF2">
    <property type="entry name" value="OS05G0199100 PROTEIN"/>
    <property type="match status" value="1"/>
</dbReference>
<keyword evidence="6" id="KW-1185">Reference proteome</keyword>
<evidence type="ECO:0000313" key="5">
    <source>
        <dbReference type="EMBL" id="KAJ8448832.1"/>
    </source>
</evidence>
<keyword evidence="4" id="KW-1133">Transmembrane helix</keyword>
<dbReference type="GO" id="GO:0005886">
    <property type="term" value="C:plasma membrane"/>
    <property type="evidence" value="ECO:0007669"/>
    <property type="project" value="TreeGrafter"/>
</dbReference>
<protein>
    <recommendedName>
        <fullName evidence="7">Late embryogenesis abundant protein LEA-2 subgroup domain-containing protein</fullName>
    </recommendedName>
</protein>
<dbReference type="AlphaFoldDB" id="A0A9Q1KUF1"/>
<keyword evidence="4" id="KW-0812">Transmembrane</keyword>